<dbReference type="PANTHER" id="PTHR32440">
    <property type="entry name" value="PHOSPHATASE DCR2-RELATED-RELATED"/>
    <property type="match status" value="1"/>
</dbReference>
<feature type="domain" description="Calcineurin-like phosphoesterase" evidence="2">
    <location>
        <begin position="106"/>
        <end position="370"/>
    </location>
</feature>
<dbReference type="PANTHER" id="PTHR32440:SF11">
    <property type="entry name" value="METALLOPHOSPHOESTERASE DOMAIN-CONTAINING PROTEIN"/>
    <property type="match status" value="1"/>
</dbReference>
<dbReference type="Proteomes" id="UP000244855">
    <property type="component" value="Unassembled WGS sequence"/>
</dbReference>
<gene>
    <name evidence="3" type="ORF">DM02DRAFT_733798</name>
</gene>
<keyword evidence="4" id="KW-1185">Reference proteome</keyword>
<evidence type="ECO:0000256" key="1">
    <source>
        <dbReference type="SAM" id="MobiDB-lite"/>
    </source>
</evidence>
<dbReference type="OrthoDB" id="783096at2759"/>
<accession>A0A2V1D2L2</accession>
<dbReference type="EMBL" id="KZ805702">
    <property type="protein sequence ID" value="PVH92252.1"/>
    <property type="molecule type" value="Genomic_DNA"/>
</dbReference>
<evidence type="ECO:0000313" key="3">
    <source>
        <dbReference type="EMBL" id="PVH92252.1"/>
    </source>
</evidence>
<dbReference type="InterPro" id="IPR029052">
    <property type="entry name" value="Metallo-depent_PP-like"/>
</dbReference>
<feature type="compositionally biased region" description="Polar residues" evidence="1">
    <location>
        <begin position="1"/>
        <end position="16"/>
    </location>
</feature>
<proteinExistence type="predicted"/>
<dbReference type="STRING" id="97972.A0A2V1D2L2"/>
<dbReference type="GO" id="GO:0005737">
    <property type="term" value="C:cytoplasm"/>
    <property type="evidence" value="ECO:0007669"/>
    <property type="project" value="TreeGrafter"/>
</dbReference>
<organism evidence="3 4">
    <name type="scientific">Periconia macrospinosa</name>
    <dbReference type="NCBI Taxonomy" id="97972"/>
    <lineage>
        <taxon>Eukaryota</taxon>
        <taxon>Fungi</taxon>
        <taxon>Dikarya</taxon>
        <taxon>Ascomycota</taxon>
        <taxon>Pezizomycotina</taxon>
        <taxon>Dothideomycetes</taxon>
        <taxon>Pleosporomycetidae</taxon>
        <taxon>Pleosporales</taxon>
        <taxon>Massarineae</taxon>
        <taxon>Periconiaceae</taxon>
        <taxon>Periconia</taxon>
    </lineage>
</organism>
<feature type="region of interest" description="Disordered" evidence="1">
    <location>
        <begin position="1"/>
        <end position="24"/>
    </location>
</feature>
<protein>
    <submittedName>
        <fullName evidence="3">Metallo-dependent phosphatase</fullName>
    </submittedName>
</protein>
<dbReference type="Gene3D" id="3.60.21.10">
    <property type="match status" value="1"/>
</dbReference>
<sequence length="591" mass="64524">MAASFRNTWTPASPNGNGKRPETRHHESLSVLKFAWSTFHSLPTRRKTLLVTTFILGVFLTTMLKHESILWLLASTAGTTPMVGWGQGTSFDYPGLRFDIHDRKFQITIFSDLHLGDQARPGTDNKTISVMKDVLDAEPGTDLVVLNGDLISCEYIAPDSANGMIDKVIDPLLKRKMPFSATFGNHDMSKTCDTRAVAKHMREKANAKVKGHRKVTWTENAVAGEYHDVGTSNYYIPIYSAGGGGNPKLKMLLWFFDSKGGNRYQPQGVDVPVTDMVDEKVISWFKLTRDQIRLSNNNIPIPSLAFIHIPPSITEAFRKSGLRTEQTEPGLNDEIISVLADGIPGGDRAFLQALLETDGLMAVFSGHDHRIDWCMKYPSSSSTTSSTHSDAFAAMPHVEGSNLHICFNRHSGYGGYSDFERGGRHVVVDEDVVDRYLASYPPRAPRSLRSFPPARKSKKRKVDVEREKKLELQTWIRLESGGVSGNVSLNATFGTDLYDEVAREKTFFAEGKILDGGGGDGGGNGSMMSVSFEMTATKSVDGLGGRLTTTTMMMGGVASSSLSSSTAAAVSSPSPSANSAPPPRLVWGFAL</sequence>
<dbReference type="AlphaFoldDB" id="A0A2V1D2L2"/>
<reference evidence="3 4" key="1">
    <citation type="journal article" date="2018" name="Sci. Rep.">
        <title>Comparative genomics provides insights into the lifestyle and reveals functional heterogeneity of dark septate endophytic fungi.</title>
        <authorList>
            <person name="Knapp D.G."/>
            <person name="Nemeth J.B."/>
            <person name="Barry K."/>
            <person name="Hainaut M."/>
            <person name="Henrissat B."/>
            <person name="Johnson J."/>
            <person name="Kuo A."/>
            <person name="Lim J.H.P."/>
            <person name="Lipzen A."/>
            <person name="Nolan M."/>
            <person name="Ohm R.A."/>
            <person name="Tamas L."/>
            <person name="Grigoriev I.V."/>
            <person name="Spatafora J.W."/>
            <person name="Nagy L.G."/>
            <person name="Kovacs G.M."/>
        </authorList>
    </citation>
    <scope>NUCLEOTIDE SEQUENCE [LARGE SCALE GENOMIC DNA]</scope>
    <source>
        <strain evidence="3 4">DSE2036</strain>
    </source>
</reference>
<dbReference type="GO" id="GO:0016788">
    <property type="term" value="F:hydrolase activity, acting on ester bonds"/>
    <property type="evidence" value="ECO:0007669"/>
    <property type="project" value="TreeGrafter"/>
</dbReference>
<dbReference type="InterPro" id="IPR004843">
    <property type="entry name" value="Calcineurin-like_PHP"/>
</dbReference>
<evidence type="ECO:0000313" key="4">
    <source>
        <dbReference type="Proteomes" id="UP000244855"/>
    </source>
</evidence>
<evidence type="ECO:0000259" key="2">
    <source>
        <dbReference type="Pfam" id="PF00149"/>
    </source>
</evidence>
<dbReference type="CDD" id="cd07383">
    <property type="entry name" value="MPP_Dcr2"/>
    <property type="match status" value="1"/>
</dbReference>
<dbReference type="SUPFAM" id="SSF56300">
    <property type="entry name" value="Metallo-dependent phosphatases"/>
    <property type="match status" value="1"/>
</dbReference>
<dbReference type="Pfam" id="PF00149">
    <property type="entry name" value="Metallophos"/>
    <property type="match status" value="1"/>
</dbReference>
<name>A0A2V1D2L2_9PLEO</name>